<dbReference type="PANTHER" id="PTHR10434:SF40">
    <property type="entry name" value="1-ACYL-SN-GLYCEROL-3-PHOSPHATE ACYLTRANSFERASE"/>
    <property type="match status" value="1"/>
</dbReference>
<evidence type="ECO:0000256" key="2">
    <source>
        <dbReference type="ARBA" id="ARBA00022679"/>
    </source>
</evidence>
<keyword evidence="2 6" id="KW-0808">Transferase</keyword>
<comment type="pathway">
    <text evidence="1">Lipid metabolism.</text>
</comment>
<evidence type="ECO:0000313" key="6">
    <source>
        <dbReference type="EMBL" id="SEO72179.1"/>
    </source>
</evidence>
<evidence type="ECO:0000256" key="1">
    <source>
        <dbReference type="ARBA" id="ARBA00005189"/>
    </source>
</evidence>
<dbReference type="SUPFAM" id="SSF69593">
    <property type="entry name" value="Glycerol-3-phosphate (1)-acyltransferase"/>
    <property type="match status" value="1"/>
</dbReference>
<dbReference type="PANTHER" id="PTHR10434">
    <property type="entry name" value="1-ACYL-SN-GLYCEROL-3-PHOSPHATE ACYLTRANSFERASE"/>
    <property type="match status" value="1"/>
</dbReference>
<evidence type="ECO:0000313" key="7">
    <source>
        <dbReference type="Proteomes" id="UP000198893"/>
    </source>
</evidence>
<dbReference type="RefSeq" id="WP_139196150.1">
    <property type="nucleotide sequence ID" value="NZ_FODS01000010.1"/>
</dbReference>
<evidence type="ECO:0000256" key="4">
    <source>
        <dbReference type="SAM" id="Phobius"/>
    </source>
</evidence>
<dbReference type="EMBL" id="FODS01000010">
    <property type="protein sequence ID" value="SEO72179.1"/>
    <property type="molecule type" value="Genomic_DNA"/>
</dbReference>
<evidence type="ECO:0000259" key="5">
    <source>
        <dbReference type="SMART" id="SM00563"/>
    </source>
</evidence>
<keyword evidence="4" id="KW-1133">Transmembrane helix</keyword>
<dbReference type="AlphaFoldDB" id="A0A1H8RZR9"/>
<dbReference type="OrthoDB" id="5290997at2"/>
<dbReference type="Proteomes" id="UP000198893">
    <property type="component" value="Unassembled WGS sequence"/>
</dbReference>
<keyword evidence="3 6" id="KW-0012">Acyltransferase</keyword>
<dbReference type="InterPro" id="IPR002123">
    <property type="entry name" value="Plipid/glycerol_acylTrfase"/>
</dbReference>
<dbReference type="GO" id="GO:0006654">
    <property type="term" value="P:phosphatidic acid biosynthetic process"/>
    <property type="evidence" value="ECO:0007669"/>
    <property type="project" value="TreeGrafter"/>
</dbReference>
<dbReference type="GO" id="GO:0003841">
    <property type="term" value="F:1-acylglycerol-3-phosphate O-acyltransferase activity"/>
    <property type="evidence" value="ECO:0007669"/>
    <property type="project" value="TreeGrafter"/>
</dbReference>
<proteinExistence type="predicted"/>
<feature type="transmembrane region" description="Helical" evidence="4">
    <location>
        <begin position="6"/>
        <end position="29"/>
    </location>
</feature>
<keyword evidence="7" id="KW-1185">Reference proteome</keyword>
<keyword evidence="4" id="KW-0472">Membrane</keyword>
<feature type="domain" description="Phospholipid/glycerol acyltransferase" evidence="5">
    <location>
        <begin position="70"/>
        <end position="181"/>
    </location>
</feature>
<dbReference type="STRING" id="569882.SAMN04490248_11070"/>
<gene>
    <name evidence="6" type="ORF">SAMN04490248_11070</name>
</gene>
<keyword evidence="4" id="KW-0812">Transmembrane</keyword>
<reference evidence="6 7" key="1">
    <citation type="submission" date="2016-10" db="EMBL/GenBank/DDBJ databases">
        <authorList>
            <person name="de Groot N.N."/>
        </authorList>
    </citation>
    <scope>NUCLEOTIDE SEQUENCE [LARGE SCALE GENOMIC DNA]</scope>
    <source>
        <strain evidence="6 7">DSM 27842</strain>
    </source>
</reference>
<evidence type="ECO:0000256" key="3">
    <source>
        <dbReference type="ARBA" id="ARBA00023315"/>
    </source>
</evidence>
<dbReference type="CDD" id="cd07989">
    <property type="entry name" value="LPLAT_AGPAT-like"/>
    <property type="match status" value="1"/>
</dbReference>
<dbReference type="Pfam" id="PF01553">
    <property type="entry name" value="Acyltransferase"/>
    <property type="match status" value="1"/>
</dbReference>
<name>A0A1H8RZR9_9RHOB</name>
<dbReference type="SMART" id="SM00563">
    <property type="entry name" value="PlsC"/>
    <property type="match status" value="1"/>
</dbReference>
<accession>A0A1H8RZR9</accession>
<sequence>MPAIGTLLFYGLSGVTAIPLLPLFLLYFAPHRYGWWFGQRYLRFQLWLLRVTCGVTYRIEGTDNLPAGPVIYASQHQSAWETLYFQILLDNPVMFAKKEIFHYPLIGLLTRWNGHIPVDRRGSLDSTRKVFQQGVAALQKGRSLLIYPSGTRDRVERVQSGIGVLYQLAHVPVVPVLLNSGAAWPPGRLLKFPGQITVRILPPIAPGLDRRTFLAQLQDLMQQSP</sequence>
<organism evidence="6 7">
    <name type="scientific">Salinihabitans flavidus</name>
    <dbReference type="NCBI Taxonomy" id="569882"/>
    <lineage>
        <taxon>Bacteria</taxon>
        <taxon>Pseudomonadati</taxon>
        <taxon>Pseudomonadota</taxon>
        <taxon>Alphaproteobacteria</taxon>
        <taxon>Rhodobacterales</taxon>
        <taxon>Roseobacteraceae</taxon>
        <taxon>Salinihabitans</taxon>
    </lineage>
</organism>
<protein>
    <submittedName>
        <fullName evidence="6">1-acyl-sn-glycerol-3-phosphate acyltransferase</fullName>
    </submittedName>
</protein>